<dbReference type="CDD" id="cd14797">
    <property type="entry name" value="DUF302"/>
    <property type="match status" value="1"/>
</dbReference>
<dbReference type="InterPro" id="IPR035923">
    <property type="entry name" value="TT1751-like_sf"/>
</dbReference>
<dbReference type="AlphaFoldDB" id="A0A1W1ELJ4"/>
<protein>
    <submittedName>
        <fullName evidence="2">Putative inner membrane or exported protein</fullName>
    </submittedName>
</protein>
<dbReference type="PANTHER" id="PTHR38342">
    <property type="entry name" value="SLR5037 PROTEIN"/>
    <property type="match status" value="1"/>
</dbReference>
<evidence type="ECO:0000259" key="1">
    <source>
        <dbReference type="Pfam" id="PF03625"/>
    </source>
</evidence>
<dbReference type="SUPFAM" id="SSF103247">
    <property type="entry name" value="TT1751-like"/>
    <property type="match status" value="1"/>
</dbReference>
<proteinExistence type="predicted"/>
<dbReference type="EMBL" id="FRYL01000045">
    <property type="protein sequence ID" value="SHO81714.1"/>
    <property type="molecule type" value="Genomic_DNA"/>
</dbReference>
<evidence type="ECO:0000313" key="2">
    <source>
        <dbReference type="EMBL" id="SHO81714.1"/>
    </source>
</evidence>
<dbReference type="Gene3D" id="3.30.310.70">
    <property type="entry name" value="TT1751-like domain"/>
    <property type="match status" value="1"/>
</dbReference>
<reference evidence="2" key="1">
    <citation type="submission" date="2016-10" db="EMBL/GenBank/DDBJ databases">
        <authorList>
            <person name="de Groot N.N."/>
        </authorList>
    </citation>
    <scope>NUCLEOTIDE SEQUENCE</scope>
</reference>
<organism evidence="2">
    <name type="scientific">hydrothermal vent metagenome</name>
    <dbReference type="NCBI Taxonomy" id="652676"/>
    <lineage>
        <taxon>unclassified sequences</taxon>
        <taxon>metagenomes</taxon>
        <taxon>ecological metagenomes</taxon>
    </lineage>
</organism>
<gene>
    <name evidence="2" type="ORF">MNB_SV-15-1260</name>
</gene>
<dbReference type="InterPro" id="IPR005180">
    <property type="entry name" value="DUF302"/>
</dbReference>
<sequence>MKKLYITLIASILLISCNSGKGSFVHTVDLNGSVAQNVAKLEKIIKKSGLVHFYNFDHKKSAKDVNLTLRDTTLVVFGNPYMGTKLIKCNQTMGIDLPLKMLIYETFEGETKMSYTNPEYYSSKHNIKDAKCLNIIKKATIALDAISFELKK</sequence>
<dbReference type="PANTHER" id="PTHR38342:SF2">
    <property type="entry name" value="INNER MEMBRANE OR EXPORTED"/>
    <property type="match status" value="1"/>
</dbReference>
<name>A0A1W1ELJ4_9ZZZZ</name>
<feature type="domain" description="DUF302" evidence="1">
    <location>
        <begin position="56"/>
        <end position="118"/>
    </location>
</feature>
<dbReference type="PROSITE" id="PS51257">
    <property type="entry name" value="PROKAR_LIPOPROTEIN"/>
    <property type="match status" value="1"/>
</dbReference>
<dbReference type="Pfam" id="PF03625">
    <property type="entry name" value="DUF302"/>
    <property type="match status" value="1"/>
</dbReference>
<accession>A0A1W1ELJ4</accession>